<organism evidence="7 8">
    <name type="scientific">Aedes albopictus</name>
    <name type="common">Asian tiger mosquito</name>
    <name type="synonym">Stegomyia albopicta</name>
    <dbReference type="NCBI Taxonomy" id="7160"/>
    <lineage>
        <taxon>Eukaryota</taxon>
        <taxon>Metazoa</taxon>
        <taxon>Ecdysozoa</taxon>
        <taxon>Arthropoda</taxon>
        <taxon>Hexapoda</taxon>
        <taxon>Insecta</taxon>
        <taxon>Pterygota</taxon>
        <taxon>Neoptera</taxon>
        <taxon>Endopterygota</taxon>
        <taxon>Diptera</taxon>
        <taxon>Nematocera</taxon>
        <taxon>Culicoidea</taxon>
        <taxon>Culicidae</taxon>
        <taxon>Culicinae</taxon>
        <taxon>Aedini</taxon>
        <taxon>Aedes</taxon>
        <taxon>Stegomyia</taxon>
    </lineage>
</organism>
<evidence type="ECO:0000256" key="5">
    <source>
        <dbReference type="ARBA" id="ARBA00023212"/>
    </source>
</evidence>
<feature type="compositionally biased region" description="Low complexity" evidence="6">
    <location>
        <begin position="531"/>
        <end position="540"/>
    </location>
</feature>
<feature type="compositionally biased region" description="Polar residues" evidence="6">
    <location>
        <begin position="547"/>
        <end position="557"/>
    </location>
</feature>
<feature type="region of interest" description="Disordered" evidence="6">
    <location>
        <begin position="58"/>
        <end position="79"/>
    </location>
</feature>
<evidence type="ECO:0000256" key="1">
    <source>
        <dbReference type="ARBA" id="ARBA00004245"/>
    </source>
</evidence>
<feature type="region of interest" description="Disordered" evidence="6">
    <location>
        <begin position="787"/>
        <end position="834"/>
    </location>
</feature>
<dbReference type="PANTHER" id="PTHR15073">
    <property type="entry name" value="MICROTUBULE-ASSOCIATED PROTEIN"/>
    <property type="match status" value="1"/>
</dbReference>
<dbReference type="EnsemblMetazoa" id="AALFPA23_013738.R19908">
    <property type="protein sequence ID" value="AALFPA23_013738.P19908"/>
    <property type="gene ID" value="AALFPA23_013738"/>
</dbReference>
<feature type="compositionally biased region" description="Low complexity" evidence="6">
    <location>
        <begin position="1086"/>
        <end position="1107"/>
    </location>
</feature>
<feature type="compositionally biased region" description="Polar residues" evidence="6">
    <location>
        <begin position="63"/>
        <end position="75"/>
    </location>
</feature>
<sequence length="1379" mass="152354">MGVDMNDSTEQLERIPSTTLEMLRGILVKSLSRENLSLTDQQKLLATRKDRHVSFEVAGNRDATGQKQSRPSSANKDVRPHSMHLHTLHWFACVGEDYDSNNGYGNDEDLQKEREERIKQIKERQNEERQRKLEELKAQALAAQKFREQKEEERRRRMEDLRRRENDRRSQVEERRRAIQEADNERRQYILQKNQERDQRMETKRRNERSSIQFAFGSSTPRMIDTTDSGMCSSFWANRRATSITNVAYTGVPLTRRSSERELTDGSSKKRATSASGLDRSTDDMRRMSSSMYEVFNWASTSECPKKLTLSLAGSSINIDEPPSKAERAAAAAAAAAMRKDDSGDMSYQRTVNRRKTDLMPTIPSPRDSSRSSLGTHTPRTPGRAFSMTRLDQLAQPRRRNGEHISAIIERERRQAHEIENLARLSLSSSRSSPTADGGASSKRMSRSMSQLASSSSSKYRHPSQESPHSASRPGRKSSFNSSLGDSSSLMGAGRLDTSKSMSQLNTAGRVSRLTKTERLRQQIREQLNGSASTSSTTAAGLRSGEITPNSLNTSRPGSAMSSSTTASGVVYRRTMPHSAGSSHLQRKPRPVSIAVTGVSAGPKEEKPPLPKTPAANNTSSTSLERKRSQSGASTPARPPTAPDGSSAAKRHHTPVVDKQRLGGSGTGSARGTPKASSTPLQSPGPEKANRTMQDSLPKQQPQKKQPADDHSQQQQPQLLVKEGSSVSAKSSTEEKVEVVLQQQQQQQESQEEVVVQSSDVTTVVETVEQQQQVVVVCETKVVEEVHAEEEKIEQPPQAMEVSSHEEKRDEMKDSTVAGNKLEPNQAIDGSNGDLMTASMIAKRINTEEEAKAALAERRRLAREEAERQAELERQRIAAEEEAEHQRQLEEEERLRKLEEETIRLAEEQRRLEEERLQQAIQEAQKREEEERQRREEEARQKVEREEAEKKAREEAERQRIEMAERLKKEEKEREERRKRVEAIMSRTRAKGSANNTPTKQSEDNKENAMSKSVIVTSSTASTTVDQTMSMTESMLGSIEQQQQQQSETVEAIPQIPPVNEENTDSLVQGVQSLSLTEGDQQNQENNNSNSSSNSSSNDNSLVSNNNNNANAAAEYERSVTEKENLLLGSFNNNLNSSNATSNGGSDNGSSQQPLSLEETTSAAPTTNGTKSGATTIAETTELIIEDAIMSSGQTNGHKNGSIDNVFTQNTPAVDDAASAKFLAHFDTNNSQPLDFALSSAADGVESSDNHNQLDSTTSTSTTTTTTTGTTVVGQLLDFSSFQSLPDEAVVAQPQTVVPHDDDDPFNLINIDNNNSSSNSHADHLLIDSSSNGTSTPFSNPLFASSDANLISNSNFLNNNSTRLVATSDSQDNRDLSLL</sequence>
<evidence type="ECO:0000313" key="8">
    <source>
        <dbReference type="Proteomes" id="UP000069940"/>
    </source>
</evidence>
<reference evidence="8" key="1">
    <citation type="journal article" date="2015" name="Proc. Natl. Acad. Sci. U.S.A.">
        <title>Genome sequence of the Asian Tiger mosquito, Aedes albopictus, reveals insights into its biology, genetics, and evolution.</title>
        <authorList>
            <person name="Chen X.G."/>
            <person name="Jiang X."/>
            <person name="Gu J."/>
            <person name="Xu M."/>
            <person name="Wu Y."/>
            <person name="Deng Y."/>
            <person name="Zhang C."/>
            <person name="Bonizzoni M."/>
            <person name="Dermauw W."/>
            <person name="Vontas J."/>
            <person name="Armbruster P."/>
            <person name="Huang X."/>
            <person name="Yang Y."/>
            <person name="Zhang H."/>
            <person name="He W."/>
            <person name="Peng H."/>
            <person name="Liu Y."/>
            <person name="Wu K."/>
            <person name="Chen J."/>
            <person name="Lirakis M."/>
            <person name="Topalis P."/>
            <person name="Van Leeuwen T."/>
            <person name="Hall A.B."/>
            <person name="Jiang X."/>
            <person name="Thorpe C."/>
            <person name="Mueller R.L."/>
            <person name="Sun C."/>
            <person name="Waterhouse R.M."/>
            <person name="Yan G."/>
            <person name="Tu Z.J."/>
            <person name="Fang X."/>
            <person name="James A.A."/>
        </authorList>
    </citation>
    <scope>NUCLEOTIDE SEQUENCE [LARGE SCALE GENOMIC DNA]</scope>
    <source>
        <strain evidence="8">Foshan</strain>
    </source>
</reference>
<dbReference type="Pfam" id="PF05672">
    <property type="entry name" value="MAP7"/>
    <property type="match status" value="1"/>
</dbReference>
<name>A0ABM1Z051_AEDAL</name>
<keyword evidence="8" id="KW-1185">Reference proteome</keyword>
<evidence type="ECO:0000313" key="7">
    <source>
        <dbReference type="EnsemblMetazoa" id="AALFPA23_013738.P19908"/>
    </source>
</evidence>
<feature type="compositionally biased region" description="Basic and acidic residues" evidence="6">
    <location>
        <begin position="515"/>
        <end position="524"/>
    </location>
</feature>
<comment type="similarity">
    <text evidence="2">Belongs to the MAP7 family.</text>
</comment>
<dbReference type="Proteomes" id="UP000069940">
    <property type="component" value="Unassembled WGS sequence"/>
</dbReference>
<dbReference type="RefSeq" id="XP_062698138.1">
    <property type="nucleotide sequence ID" value="XM_062842154.1"/>
</dbReference>
<reference evidence="7" key="2">
    <citation type="submission" date="2025-05" db="UniProtKB">
        <authorList>
            <consortium name="EnsemblMetazoa"/>
        </authorList>
    </citation>
    <scope>IDENTIFICATION</scope>
    <source>
        <strain evidence="7">Foshan</strain>
    </source>
</reference>
<feature type="compositionally biased region" description="Low complexity" evidence="6">
    <location>
        <begin position="1130"/>
        <end position="1151"/>
    </location>
</feature>
<accession>A0ABM1Z051</accession>
<keyword evidence="4" id="KW-0175">Coiled coil</keyword>
<feature type="compositionally biased region" description="Basic and acidic residues" evidence="6">
    <location>
        <begin position="257"/>
        <end position="268"/>
    </location>
</feature>
<feature type="region of interest" description="Disordered" evidence="6">
    <location>
        <begin position="145"/>
        <end position="209"/>
    </location>
</feature>
<feature type="compositionally biased region" description="Polar residues" evidence="6">
    <location>
        <begin position="1152"/>
        <end position="1173"/>
    </location>
</feature>
<feature type="compositionally biased region" description="Low complexity" evidence="6">
    <location>
        <begin position="447"/>
        <end position="458"/>
    </location>
</feature>
<feature type="compositionally biased region" description="Low complexity" evidence="6">
    <location>
        <begin position="478"/>
        <end position="489"/>
    </location>
</feature>
<dbReference type="RefSeq" id="XP_062698136.1">
    <property type="nucleotide sequence ID" value="XM_062842152.1"/>
</dbReference>
<keyword evidence="3" id="KW-0963">Cytoplasm</keyword>
<feature type="compositionally biased region" description="Low complexity" evidence="6">
    <location>
        <begin position="1256"/>
        <end position="1267"/>
    </location>
</feature>
<feature type="region of interest" description="Disordered" evidence="6">
    <location>
        <begin position="1078"/>
        <end position="1107"/>
    </location>
</feature>
<proteinExistence type="inferred from homology"/>
<feature type="region of interest" description="Disordered" evidence="6">
    <location>
        <begin position="1130"/>
        <end position="1175"/>
    </location>
</feature>
<feature type="compositionally biased region" description="Polar residues" evidence="6">
    <location>
        <begin position="499"/>
        <end position="509"/>
    </location>
</feature>
<dbReference type="RefSeq" id="XP_062698137.1">
    <property type="nucleotide sequence ID" value="XM_062842153.1"/>
</dbReference>
<dbReference type="PANTHER" id="PTHR15073:SF18">
    <property type="entry name" value="ENSCONSIN, ISOFORM F"/>
    <property type="match status" value="1"/>
</dbReference>
<evidence type="ECO:0000256" key="4">
    <source>
        <dbReference type="ARBA" id="ARBA00023054"/>
    </source>
</evidence>
<feature type="compositionally biased region" description="Low complexity" evidence="6">
    <location>
        <begin position="739"/>
        <end position="756"/>
    </location>
</feature>
<feature type="region of interest" description="Disordered" evidence="6">
    <location>
        <begin position="857"/>
        <end position="894"/>
    </location>
</feature>
<feature type="region of interest" description="Disordered" evidence="6">
    <location>
        <begin position="423"/>
        <end position="756"/>
    </location>
</feature>
<feature type="compositionally biased region" description="Low complexity" evidence="6">
    <location>
        <begin position="558"/>
        <end position="571"/>
    </location>
</feature>
<dbReference type="InterPro" id="IPR051483">
    <property type="entry name" value="MAP7_domain-containing"/>
</dbReference>
<dbReference type="InterPro" id="IPR008604">
    <property type="entry name" value="MAP7_fam"/>
</dbReference>
<keyword evidence="5" id="KW-0206">Cytoskeleton</keyword>
<feature type="region of interest" description="Disordered" evidence="6">
    <location>
        <begin position="336"/>
        <end position="407"/>
    </location>
</feature>
<evidence type="ECO:0000256" key="6">
    <source>
        <dbReference type="SAM" id="MobiDB-lite"/>
    </source>
</evidence>
<feature type="compositionally biased region" description="Basic and acidic residues" evidence="6">
    <location>
        <begin position="803"/>
        <end position="814"/>
    </location>
</feature>
<comment type="subcellular location">
    <subcellularLocation>
        <location evidence="1">Cytoplasm</location>
        <location evidence="1">Cytoskeleton</location>
    </subcellularLocation>
</comment>
<dbReference type="GeneID" id="109431907"/>
<feature type="region of interest" description="Disordered" evidence="6">
    <location>
        <begin position="921"/>
        <end position="1025"/>
    </location>
</feature>
<evidence type="ECO:0008006" key="9">
    <source>
        <dbReference type="Google" id="ProtNLM"/>
    </source>
</evidence>
<feature type="compositionally biased region" description="Basic and acidic residues" evidence="6">
    <location>
        <begin position="924"/>
        <end position="982"/>
    </location>
</feature>
<feature type="compositionally biased region" description="Low complexity" evidence="6">
    <location>
        <begin position="424"/>
        <end position="433"/>
    </location>
</feature>
<feature type="region of interest" description="Disordered" evidence="6">
    <location>
        <begin position="1242"/>
        <end position="1267"/>
    </location>
</feature>
<evidence type="ECO:0000256" key="2">
    <source>
        <dbReference type="ARBA" id="ARBA00007525"/>
    </source>
</evidence>
<dbReference type="EnsemblMetazoa" id="AALFPA23_013738.R19924">
    <property type="protein sequence ID" value="AALFPA23_013738.P19924"/>
    <property type="gene ID" value="AALFPA23_013738"/>
</dbReference>
<dbReference type="EnsemblMetazoa" id="AALFPA23_013738.R19912">
    <property type="protein sequence ID" value="AALFPA23_013738.P19912"/>
    <property type="gene ID" value="AALFPA23_013738"/>
</dbReference>
<feature type="region of interest" description="Disordered" evidence="6">
    <location>
        <begin position="257"/>
        <end position="285"/>
    </location>
</feature>
<feature type="compositionally biased region" description="Low complexity" evidence="6">
    <location>
        <begin position="1011"/>
        <end position="1025"/>
    </location>
</feature>
<protein>
    <recommendedName>
        <fullName evidence="9">Ensconsin</fullName>
    </recommendedName>
</protein>
<evidence type="ECO:0000256" key="3">
    <source>
        <dbReference type="ARBA" id="ARBA00022490"/>
    </source>
</evidence>